<organism evidence="2 3">
    <name type="scientific">Roseibium aquae</name>
    <dbReference type="NCBI Taxonomy" id="1323746"/>
    <lineage>
        <taxon>Bacteria</taxon>
        <taxon>Pseudomonadati</taxon>
        <taxon>Pseudomonadota</taxon>
        <taxon>Alphaproteobacteria</taxon>
        <taxon>Hyphomicrobiales</taxon>
        <taxon>Stappiaceae</taxon>
        <taxon>Roseibium</taxon>
    </lineage>
</organism>
<proteinExistence type="predicted"/>
<feature type="signal peptide" evidence="1">
    <location>
        <begin position="1"/>
        <end position="32"/>
    </location>
</feature>
<evidence type="ECO:0000313" key="2">
    <source>
        <dbReference type="EMBL" id="GGB41122.1"/>
    </source>
</evidence>
<accession>A0A916TDR6</accession>
<comment type="caution">
    <text evidence="2">The sequence shown here is derived from an EMBL/GenBank/DDBJ whole genome shotgun (WGS) entry which is preliminary data.</text>
</comment>
<gene>
    <name evidence="2" type="ORF">GCM10011316_11340</name>
</gene>
<evidence type="ECO:0008006" key="4">
    <source>
        <dbReference type="Google" id="ProtNLM"/>
    </source>
</evidence>
<keyword evidence="3" id="KW-1185">Reference proteome</keyword>
<evidence type="ECO:0000256" key="1">
    <source>
        <dbReference type="SAM" id="SignalP"/>
    </source>
</evidence>
<keyword evidence="1" id="KW-0732">Signal</keyword>
<dbReference type="Proteomes" id="UP000605148">
    <property type="component" value="Unassembled WGS sequence"/>
</dbReference>
<sequence>MQNLLPKIPKYVSILTVSLSTFSGLLPSQAHAEEIVVGVEELTYYPHYSYQNGEYTGFGRTILDAWASDRGHTLTFKAYPVKRLMNALVEGTIDLKYPDNALWSSDLKEGKNVVYSDQVVEYIDGVSVLPQNSGNGVGSVQVLGTVLGFTPFSWLDLINSGTVELSEVNGLDGLIKQAILGRVDAAYANVAVIQHQLAEMSELNALVFDPNLPHTRDYYHLSSAVKPELIADFNDWMADNADRVEQLKREYGVALDDLS</sequence>
<name>A0A916TDR6_9HYPH</name>
<reference evidence="2" key="1">
    <citation type="journal article" date="2014" name="Int. J. Syst. Evol. Microbiol.">
        <title>Complete genome sequence of Corynebacterium casei LMG S-19264T (=DSM 44701T), isolated from a smear-ripened cheese.</title>
        <authorList>
            <consortium name="US DOE Joint Genome Institute (JGI-PGF)"/>
            <person name="Walter F."/>
            <person name="Albersmeier A."/>
            <person name="Kalinowski J."/>
            <person name="Ruckert C."/>
        </authorList>
    </citation>
    <scope>NUCLEOTIDE SEQUENCE</scope>
    <source>
        <strain evidence="2">CGMCC 1.12426</strain>
    </source>
</reference>
<feature type="chain" id="PRO_5037663494" description="ABC-type amino acid transport substrate-binding protein" evidence="1">
    <location>
        <begin position="33"/>
        <end position="259"/>
    </location>
</feature>
<dbReference type="RefSeq" id="WP_150495486.1">
    <property type="nucleotide sequence ID" value="NZ_BMFA01000003.1"/>
</dbReference>
<dbReference type="OrthoDB" id="5416480at2"/>
<protein>
    <recommendedName>
        <fullName evidence="4">ABC-type amino acid transport substrate-binding protein</fullName>
    </recommendedName>
</protein>
<dbReference type="SUPFAM" id="SSF53850">
    <property type="entry name" value="Periplasmic binding protein-like II"/>
    <property type="match status" value="1"/>
</dbReference>
<dbReference type="EMBL" id="BMFA01000003">
    <property type="protein sequence ID" value="GGB41122.1"/>
    <property type="molecule type" value="Genomic_DNA"/>
</dbReference>
<dbReference type="AlphaFoldDB" id="A0A916TDR6"/>
<evidence type="ECO:0000313" key="3">
    <source>
        <dbReference type="Proteomes" id="UP000605148"/>
    </source>
</evidence>
<reference evidence="2" key="2">
    <citation type="submission" date="2020-09" db="EMBL/GenBank/DDBJ databases">
        <authorList>
            <person name="Sun Q."/>
            <person name="Zhou Y."/>
        </authorList>
    </citation>
    <scope>NUCLEOTIDE SEQUENCE</scope>
    <source>
        <strain evidence="2">CGMCC 1.12426</strain>
    </source>
</reference>
<dbReference type="Gene3D" id="3.40.190.10">
    <property type="entry name" value="Periplasmic binding protein-like II"/>
    <property type="match status" value="2"/>
</dbReference>